<name>A0A0X8HC45_9GAMM</name>
<dbReference type="AlphaFoldDB" id="A0A0X8HC45"/>
<dbReference type="Pfam" id="PF20242">
    <property type="entry name" value="Emfourin"/>
    <property type="match status" value="1"/>
</dbReference>
<dbReference type="KEGG" id="hco:LOKO_00825"/>
<organism evidence="2 3">
    <name type="scientific">Halomonas chromatireducens</name>
    <dbReference type="NCBI Taxonomy" id="507626"/>
    <lineage>
        <taxon>Bacteria</taxon>
        <taxon>Pseudomonadati</taxon>
        <taxon>Pseudomonadota</taxon>
        <taxon>Gammaproteobacteria</taxon>
        <taxon>Oceanospirillales</taxon>
        <taxon>Halomonadaceae</taxon>
        <taxon>Halomonas</taxon>
    </lineage>
</organism>
<reference evidence="2 3" key="2">
    <citation type="submission" date="2016-02" db="EMBL/GenBank/DDBJ databases">
        <authorList>
            <person name="Wen L."/>
            <person name="He K."/>
            <person name="Yang H."/>
        </authorList>
    </citation>
    <scope>NUCLEOTIDE SEQUENCE [LARGE SCALE GENOMIC DNA]</scope>
    <source>
        <strain evidence="2 3">AGD 8-3</strain>
    </source>
</reference>
<accession>A0A0X8HC45</accession>
<reference evidence="2 3" key="1">
    <citation type="journal article" date="2016" name="Genome Announc.">
        <title>Draft Genome Sequence of 'Halomonas chromatireducens' Strain AGD 8-3, a Haloalkaliphilic Chromate- and Selenite-Reducing Gammaproteobacterium.</title>
        <authorList>
            <person name="Sharko F.S."/>
            <person name="Shapovalova A.A."/>
            <person name="Tsygankova S.V."/>
            <person name="Komova A.V."/>
            <person name="Boulygina E.S."/>
            <person name="Teslyuk A.B."/>
            <person name="Gotovtsev P.M."/>
            <person name="Namsaraev Z.B."/>
            <person name="Khijniak T.V."/>
            <person name="Nedoluzhko A.V."/>
            <person name="Vasilov R.G."/>
        </authorList>
    </citation>
    <scope>NUCLEOTIDE SEQUENCE [LARGE SCALE GENOMIC DNA]</scope>
    <source>
        <strain evidence="2 3">AGD 8-3</strain>
    </source>
</reference>
<feature type="region of interest" description="Disordered" evidence="1">
    <location>
        <begin position="1"/>
        <end position="22"/>
    </location>
</feature>
<sequence length="127" mass="13650">MAHGRRAAVTQNPVGEPPALGPGHVLRLSRQGGVAHFPGLARPRCVHCALCSEAQLSELQSLLLVLSGIPDREAGNDRRRFCVALVDEGGEVLWSQVVAEESAPQALLVWWREAEIAPSKKKTNGQA</sequence>
<dbReference type="Proteomes" id="UP000063387">
    <property type="component" value="Chromosome"/>
</dbReference>
<evidence type="ECO:0000313" key="2">
    <source>
        <dbReference type="EMBL" id="AMC99906.1"/>
    </source>
</evidence>
<gene>
    <name evidence="2" type="ORF">LOKO_00825</name>
</gene>
<evidence type="ECO:0000256" key="1">
    <source>
        <dbReference type="SAM" id="MobiDB-lite"/>
    </source>
</evidence>
<proteinExistence type="predicted"/>
<protein>
    <submittedName>
        <fullName evidence="2">Uncharacterized protein</fullName>
    </submittedName>
</protein>
<keyword evidence="3" id="KW-1185">Reference proteome</keyword>
<dbReference type="InterPro" id="IPR049457">
    <property type="entry name" value="Emfourin"/>
</dbReference>
<dbReference type="STRING" id="507626.LOKO_00825"/>
<dbReference type="PATRIC" id="fig|507626.3.peg.818"/>
<evidence type="ECO:0000313" key="3">
    <source>
        <dbReference type="Proteomes" id="UP000063387"/>
    </source>
</evidence>
<dbReference type="EMBL" id="CP014226">
    <property type="protein sequence ID" value="AMC99906.1"/>
    <property type="molecule type" value="Genomic_DNA"/>
</dbReference>